<dbReference type="KEGG" id="agv:OJF2_66710"/>
<proteinExistence type="predicted"/>
<dbReference type="AlphaFoldDB" id="A0A5B9WC63"/>
<organism evidence="2 3">
    <name type="scientific">Aquisphaera giovannonii</name>
    <dbReference type="NCBI Taxonomy" id="406548"/>
    <lineage>
        <taxon>Bacteria</taxon>
        <taxon>Pseudomonadati</taxon>
        <taxon>Planctomycetota</taxon>
        <taxon>Planctomycetia</taxon>
        <taxon>Isosphaerales</taxon>
        <taxon>Isosphaeraceae</taxon>
        <taxon>Aquisphaera</taxon>
    </lineage>
</organism>
<evidence type="ECO:0000313" key="2">
    <source>
        <dbReference type="EMBL" id="QEH38073.1"/>
    </source>
</evidence>
<keyword evidence="3" id="KW-1185">Reference proteome</keyword>
<sequence length="76" mass="7760">MDVYARTVPASGPEGNSAVRVAAPGGWVEGTRTEAAQKVPQAKPEWAEPIASPPAVARVVVAPMASWAPGEAGVPR</sequence>
<dbReference type="EMBL" id="CP042997">
    <property type="protein sequence ID" value="QEH38073.1"/>
    <property type="molecule type" value="Genomic_DNA"/>
</dbReference>
<evidence type="ECO:0000256" key="1">
    <source>
        <dbReference type="SAM" id="MobiDB-lite"/>
    </source>
</evidence>
<accession>A0A5B9WC63</accession>
<reference evidence="2 3" key="1">
    <citation type="submission" date="2019-08" db="EMBL/GenBank/DDBJ databases">
        <title>Deep-cultivation of Planctomycetes and their phenomic and genomic characterization uncovers novel biology.</title>
        <authorList>
            <person name="Wiegand S."/>
            <person name="Jogler M."/>
            <person name="Boedeker C."/>
            <person name="Pinto D."/>
            <person name="Vollmers J."/>
            <person name="Rivas-Marin E."/>
            <person name="Kohn T."/>
            <person name="Peeters S.H."/>
            <person name="Heuer A."/>
            <person name="Rast P."/>
            <person name="Oberbeckmann S."/>
            <person name="Bunk B."/>
            <person name="Jeske O."/>
            <person name="Meyerdierks A."/>
            <person name="Storesund J.E."/>
            <person name="Kallscheuer N."/>
            <person name="Luecker S."/>
            <person name="Lage O.M."/>
            <person name="Pohl T."/>
            <person name="Merkel B.J."/>
            <person name="Hornburger P."/>
            <person name="Mueller R.-W."/>
            <person name="Bruemmer F."/>
            <person name="Labrenz M."/>
            <person name="Spormann A.M."/>
            <person name="Op den Camp H."/>
            <person name="Overmann J."/>
            <person name="Amann R."/>
            <person name="Jetten M.S.M."/>
            <person name="Mascher T."/>
            <person name="Medema M.H."/>
            <person name="Devos D.P."/>
            <person name="Kaster A.-K."/>
            <person name="Ovreas L."/>
            <person name="Rohde M."/>
            <person name="Galperin M.Y."/>
            <person name="Jogler C."/>
        </authorList>
    </citation>
    <scope>NUCLEOTIDE SEQUENCE [LARGE SCALE GENOMIC DNA]</scope>
    <source>
        <strain evidence="2 3">OJF2</strain>
    </source>
</reference>
<gene>
    <name evidence="2" type="ORF">OJF2_66710</name>
</gene>
<name>A0A5B9WC63_9BACT</name>
<protein>
    <submittedName>
        <fullName evidence="2">Uncharacterized protein</fullName>
    </submittedName>
</protein>
<dbReference type="Proteomes" id="UP000324233">
    <property type="component" value="Chromosome"/>
</dbReference>
<evidence type="ECO:0000313" key="3">
    <source>
        <dbReference type="Proteomes" id="UP000324233"/>
    </source>
</evidence>
<feature type="region of interest" description="Disordered" evidence="1">
    <location>
        <begin position="1"/>
        <end position="20"/>
    </location>
</feature>